<dbReference type="AlphaFoldDB" id="A0A1V4T984"/>
<evidence type="ECO:0000313" key="2">
    <source>
        <dbReference type="EMBL" id="OPX57141.1"/>
    </source>
</evidence>
<dbReference type="Pfam" id="PF01814">
    <property type="entry name" value="Hemerythrin"/>
    <property type="match status" value="1"/>
</dbReference>
<dbReference type="Proteomes" id="UP000191418">
    <property type="component" value="Unassembled WGS sequence"/>
</dbReference>
<keyword evidence="3" id="KW-1185">Reference proteome</keyword>
<dbReference type="STRING" id="64969.SAMN02745127_00779"/>
<organism evidence="2 3">
    <name type="scientific">Oceanospirillum multiglobuliferum</name>
    <dbReference type="NCBI Taxonomy" id="64969"/>
    <lineage>
        <taxon>Bacteria</taxon>
        <taxon>Pseudomonadati</taxon>
        <taxon>Pseudomonadota</taxon>
        <taxon>Gammaproteobacteria</taxon>
        <taxon>Oceanospirillales</taxon>
        <taxon>Oceanospirillaceae</taxon>
        <taxon>Oceanospirillum</taxon>
    </lineage>
</organism>
<name>A0A1V4T984_9GAMM</name>
<dbReference type="PANTHER" id="PTHR39966:SF1">
    <property type="entry name" value="HEMERYTHRIN-LIKE DOMAIN-CONTAINING PROTEIN"/>
    <property type="match status" value="1"/>
</dbReference>
<protein>
    <recommendedName>
        <fullName evidence="1">Hemerythrin-like domain-containing protein</fullName>
    </recommendedName>
</protein>
<evidence type="ECO:0000259" key="1">
    <source>
        <dbReference type="Pfam" id="PF01814"/>
    </source>
</evidence>
<comment type="caution">
    <text evidence="2">The sequence shown here is derived from an EMBL/GenBank/DDBJ whole genome shotgun (WGS) entry which is preliminary data.</text>
</comment>
<dbReference type="EMBL" id="MTSM01000001">
    <property type="protein sequence ID" value="OPX57141.1"/>
    <property type="molecule type" value="Genomic_DNA"/>
</dbReference>
<sequence>MMAQLHQDHLNLSRLLGVLKHKLALLKGGERPNYLLVQDVVAYIVDYADTYHHPLEDVIYQYSAEHYPEYQEIFNEVEQEHQKIAQDTRAFQELVQNILLDAIVPMAQFIERLEQFVNQQYAHLNREEGRVFPLLERTISTAQWQEIEQRLQSREDPLFGENVADEYKRLYRELISESEII</sequence>
<dbReference type="GO" id="GO:0005886">
    <property type="term" value="C:plasma membrane"/>
    <property type="evidence" value="ECO:0007669"/>
    <property type="project" value="TreeGrafter"/>
</dbReference>
<dbReference type="Gene3D" id="1.20.120.520">
    <property type="entry name" value="nmb1532 protein domain like"/>
    <property type="match status" value="1"/>
</dbReference>
<reference evidence="2 3" key="1">
    <citation type="submission" date="2017-01" db="EMBL/GenBank/DDBJ databases">
        <title>Genome Sequencing of a Marine Spirillum, Oceanospirillum multiglobuliferum ATCC 33336, from Japan.</title>
        <authorList>
            <person name="Carney J.G."/>
            <person name="Trachtenberg A.M."/>
            <person name="Rheaume B.A."/>
            <person name="Linnane J.D."/>
            <person name="Pitts N.L."/>
            <person name="Mykles D.L."/>
            <person name="Maclea K.S."/>
        </authorList>
    </citation>
    <scope>NUCLEOTIDE SEQUENCE [LARGE SCALE GENOMIC DNA]</scope>
    <source>
        <strain evidence="2 3">ATCC 33336</strain>
    </source>
</reference>
<evidence type="ECO:0000313" key="3">
    <source>
        <dbReference type="Proteomes" id="UP000191418"/>
    </source>
</evidence>
<gene>
    <name evidence="2" type="ORF">BTE48_00885</name>
</gene>
<proteinExistence type="predicted"/>
<feature type="domain" description="Hemerythrin-like" evidence="1">
    <location>
        <begin position="3"/>
        <end position="135"/>
    </location>
</feature>
<dbReference type="PANTHER" id="PTHR39966">
    <property type="entry name" value="BLL2471 PROTEIN-RELATED"/>
    <property type="match status" value="1"/>
</dbReference>
<accession>A0A1V4T984</accession>
<dbReference type="InterPro" id="IPR012312">
    <property type="entry name" value="Hemerythrin-like"/>
</dbReference>